<feature type="transmembrane region" description="Helical" evidence="8">
    <location>
        <begin position="243"/>
        <end position="271"/>
    </location>
</feature>
<protein>
    <submittedName>
        <fullName evidence="9">Ferric-anguibactin transport system permease protein FatC</fullName>
    </submittedName>
</protein>
<feature type="transmembrane region" description="Helical" evidence="8">
    <location>
        <begin position="120"/>
        <end position="141"/>
    </location>
</feature>
<dbReference type="SUPFAM" id="SSF81345">
    <property type="entry name" value="ABC transporter involved in vitamin B12 uptake, BtuC"/>
    <property type="match status" value="1"/>
</dbReference>
<dbReference type="InterPro" id="IPR037294">
    <property type="entry name" value="ABC_BtuC-like"/>
</dbReference>
<gene>
    <name evidence="9" type="primary">fatC</name>
    <name evidence="9" type="ORF">SPTER_41030</name>
</gene>
<accession>A0A517DZ86</accession>
<dbReference type="RefSeq" id="WP_144352043.1">
    <property type="nucleotide sequence ID" value="NZ_CP036259.1"/>
</dbReference>
<dbReference type="Pfam" id="PF01032">
    <property type="entry name" value="FecCD"/>
    <property type="match status" value="1"/>
</dbReference>
<evidence type="ECO:0000256" key="6">
    <source>
        <dbReference type="ARBA" id="ARBA00022989"/>
    </source>
</evidence>
<keyword evidence="6 8" id="KW-1133">Transmembrane helix</keyword>
<dbReference type="GO" id="GO:0005886">
    <property type="term" value="C:plasma membrane"/>
    <property type="evidence" value="ECO:0007669"/>
    <property type="project" value="UniProtKB-SubCell"/>
</dbReference>
<dbReference type="Proteomes" id="UP000320776">
    <property type="component" value="Chromosome"/>
</dbReference>
<evidence type="ECO:0000313" key="9">
    <source>
        <dbReference type="EMBL" id="QDR82674.1"/>
    </source>
</evidence>
<dbReference type="Gene3D" id="1.10.3470.10">
    <property type="entry name" value="ABC transporter involved in vitamin B12 uptake, BtuC"/>
    <property type="match status" value="1"/>
</dbReference>
<name>A0A517DZ86_9FIRM</name>
<dbReference type="GO" id="GO:0022857">
    <property type="term" value="F:transmembrane transporter activity"/>
    <property type="evidence" value="ECO:0007669"/>
    <property type="project" value="InterPro"/>
</dbReference>
<evidence type="ECO:0000256" key="5">
    <source>
        <dbReference type="ARBA" id="ARBA00022692"/>
    </source>
</evidence>
<evidence type="ECO:0000256" key="4">
    <source>
        <dbReference type="ARBA" id="ARBA00022475"/>
    </source>
</evidence>
<feature type="transmembrane region" description="Helical" evidence="8">
    <location>
        <begin position="308"/>
        <end position="329"/>
    </location>
</feature>
<feature type="transmembrane region" description="Helical" evidence="8">
    <location>
        <begin position="283"/>
        <end position="302"/>
    </location>
</feature>
<keyword evidence="3" id="KW-0813">Transport</keyword>
<evidence type="ECO:0000313" key="10">
    <source>
        <dbReference type="Proteomes" id="UP000320776"/>
    </source>
</evidence>
<feature type="transmembrane region" description="Helical" evidence="8">
    <location>
        <begin position="148"/>
        <end position="171"/>
    </location>
</feature>
<keyword evidence="4" id="KW-1003">Cell membrane</keyword>
<comment type="similarity">
    <text evidence="2">Belongs to the binding-protein-dependent transport system permease family. FecCD subfamily.</text>
</comment>
<dbReference type="AlphaFoldDB" id="A0A517DZ86"/>
<keyword evidence="10" id="KW-1185">Reference proteome</keyword>
<dbReference type="PANTHER" id="PTHR30472">
    <property type="entry name" value="FERRIC ENTEROBACTIN TRANSPORT SYSTEM PERMEASE PROTEIN"/>
    <property type="match status" value="1"/>
</dbReference>
<feature type="transmembrane region" description="Helical" evidence="8">
    <location>
        <begin position="56"/>
        <end position="75"/>
    </location>
</feature>
<dbReference type="PANTHER" id="PTHR30472:SF19">
    <property type="entry name" value="PETROBACTIN IMPORT SYSTEM PERMEASE PROTEIN YCLO"/>
    <property type="match status" value="1"/>
</dbReference>
<evidence type="ECO:0000256" key="3">
    <source>
        <dbReference type="ARBA" id="ARBA00022448"/>
    </source>
</evidence>
<sequence length="334" mass="36521">MRFNIFCTAAGRLRVSADKRAQTILLLLAFLAAAAVGLFLLQGLSAENAAFNLPRRVKAIAAMVLIAICTGYSSVVFQTITENRILTPSVMGLDSLYLFIQSLVVFLFGAHQLTTMDGTLHFLLSAGAMMFASGILYQFIFDGENRNVYVLVLIGIIMGIFFSGIASFLQMLIDPNEFLVLQDAMFASFKIINEELLLISAVITAAVFVFSRRDWPRFDVLGLGRDTAISLGVNYNSLVRRTLLLIAVMVSVSTALVGPITFLGILLVSLARELLKTFRHRDLILGAVLIGVIALALGQFVVERILQTVTTIGVILNFVGGTCFIVLLLRESKR</sequence>
<reference evidence="9 10" key="1">
    <citation type="submission" date="2019-02" db="EMBL/GenBank/DDBJ databases">
        <title>Closed genome of Sporomusa termitida DSM 4440.</title>
        <authorList>
            <person name="Poehlein A."/>
            <person name="Daniel R."/>
        </authorList>
    </citation>
    <scope>NUCLEOTIDE SEQUENCE [LARGE SCALE GENOMIC DNA]</scope>
    <source>
        <strain evidence="9 10">DSM 4440</strain>
    </source>
</reference>
<keyword evidence="7 8" id="KW-0472">Membrane</keyword>
<evidence type="ECO:0000256" key="8">
    <source>
        <dbReference type="SAM" id="Phobius"/>
    </source>
</evidence>
<dbReference type="KEGG" id="sted:SPTER_41030"/>
<organism evidence="9 10">
    <name type="scientific">Sporomusa termitida</name>
    <dbReference type="NCBI Taxonomy" id="2377"/>
    <lineage>
        <taxon>Bacteria</taxon>
        <taxon>Bacillati</taxon>
        <taxon>Bacillota</taxon>
        <taxon>Negativicutes</taxon>
        <taxon>Selenomonadales</taxon>
        <taxon>Sporomusaceae</taxon>
        <taxon>Sporomusa</taxon>
    </lineage>
</organism>
<dbReference type="GO" id="GO:0033214">
    <property type="term" value="P:siderophore-iron import into cell"/>
    <property type="evidence" value="ECO:0007669"/>
    <property type="project" value="TreeGrafter"/>
</dbReference>
<evidence type="ECO:0000256" key="7">
    <source>
        <dbReference type="ARBA" id="ARBA00023136"/>
    </source>
</evidence>
<dbReference type="CDD" id="cd06550">
    <property type="entry name" value="TM_ABC_iron-siderophores_like"/>
    <property type="match status" value="1"/>
</dbReference>
<evidence type="ECO:0000256" key="2">
    <source>
        <dbReference type="ARBA" id="ARBA00007935"/>
    </source>
</evidence>
<keyword evidence="5 8" id="KW-0812">Transmembrane</keyword>
<dbReference type="EMBL" id="CP036259">
    <property type="protein sequence ID" value="QDR82674.1"/>
    <property type="molecule type" value="Genomic_DNA"/>
</dbReference>
<proteinExistence type="inferred from homology"/>
<dbReference type="InterPro" id="IPR000522">
    <property type="entry name" value="ABC_transptr_permease_BtuC"/>
</dbReference>
<evidence type="ECO:0000256" key="1">
    <source>
        <dbReference type="ARBA" id="ARBA00004651"/>
    </source>
</evidence>
<feature type="transmembrane region" description="Helical" evidence="8">
    <location>
        <begin position="96"/>
        <end position="114"/>
    </location>
</feature>
<comment type="subcellular location">
    <subcellularLocation>
        <location evidence="1">Cell membrane</location>
        <topology evidence="1">Multi-pass membrane protein</topology>
    </subcellularLocation>
</comment>
<dbReference type="OrthoDB" id="9796260at2"/>